<reference evidence="2 3" key="1">
    <citation type="submission" date="2019-03" db="EMBL/GenBank/DDBJ databases">
        <title>Subsurface microbial communities from deep shales in Ohio and West Virginia, USA.</title>
        <authorList>
            <person name="Wrighton K."/>
        </authorList>
    </citation>
    <scope>NUCLEOTIDE SEQUENCE [LARGE SCALE GENOMIC DNA]</scope>
    <source>
        <strain evidence="2 3">MSL 6dP</strain>
    </source>
</reference>
<keyword evidence="3" id="KW-1185">Reference proteome</keyword>
<evidence type="ECO:0000313" key="2">
    <source>
        <dbReference type="EMBL" id="TDX51904.1"/>
    </source>
</evidence>
<dbReference type="EMBL" id="SOEG01000009">
    <property type="protein sequence ID" value="TDX51904.1"/>
    <property type="molecule type" value="Genomic_DNA"/>
</dbReference>
<gene>
    <name evidence="2" type="ORF">C7959_10927</name>
</gene>
<protein>
    <submittedName>
        <fullName evidence="2">Uncharacterized protein</fullName>
    </submittedName>
</protein>
<dbReference type="RefSeq" id="WP_018250137.1">
    <property type="nucleotide sequence ID" value="NZ_SOEG01000009.1"/>
</dbReference>
<feature type="region of interest" description="Disordered" evidence="1">
    <location>
        <begin position="16"/>
        <end position="105"/>
    </location>
</feature>
<feature type="compositionally biased region" description="Basic and acidic residues" evidence="1">
    <location>
        <begin position="51"/>
        <end position="68"/>
    </location>
</feature>
<organism evidence="2 3">
    <name type="scientific">Orenia marismortui</name>
    <dbReference type="NCBI Taxonomy" id="46469"/>
    <lineage>
        <taxon>Bacteria</taxon>
        <taxon>Bacillati</taxon>
        <taxon>Bacillota</taxon>
        <taxon>Clostridia</taxon>
        <taxon>Halanaerobiales</taxon>
        <taxon>Halobacteroidaceae</taxon>
        <taxon>Orenia</taxon>
    </lineage>
</organism>
<comment type="caution">
    <text evidence="2">The sequence shown here is derived from an EMBL/GenBank/DDBJ whole genome shotgun (WGS) entry which is preliminary data.</text>
</comment>
<sequence>MVEPINPKTILPRSLQVSKLEQNRKMKPNVNYNQLSQDLQEKSVKKRERVKKSEETEYKKIKDEEKSKQQKRHNNKRNEDEETDDNQAKKDKNLVSRGRHIDIKV</sequence>
<dbReference type="STRING" id="926561.GCA_000379025_03003"/>
<name>A0A4R8H924_9FIRM</name>
<evidence type="ECO:0000313" key="3">
    <source>
        <dbReference type="Proteomes" id="UP000295832"/>
    </source>
</evidence>
<dbReference type="AlphaFoldDB" id="A0A4R8H924"/>
<feature type="compositionally biased region" description="Basic and acidic residues" evidence="1">
    <location>
        <begin position="86"/>
        <end position="105"/>
    </location>
</feature>
<accession>A0A4R8H924</accession>
<evidence type="ECO:0000256" key="1">
    <source>
        <dbReference type="SAM" id="MobiDB-lite"/>
    </source>
</evidence>
<proteinExistence type="predicted"/>
<dbReference type="Proteomes" id="UP000295832">
    <property type="component" value="Unassembled WGS sequence"/>
</dbReference>